<evidence type="ECO:0000256" key="8">
    <source>
        <dbReference type="ARBA" id="ARBA00022605"/>
    </source>
</evidence>
<dbReference type="SUPFAM" id="SSF53659">
    <property type="entry name" value="Isocitrate/Isopropylmalate dehydrogenase-like"/>
    <property type="match status" value="1"/>
</dbReference>
<dbReference type="GO" id="GO:0009098">
    <property type="term" value="P:L-leucine biosynthetic process"/>
    <property type="evidence" value="ECO:0007669"/>
    <property type="project" value="UniProtKB-UniPathway"/>
</dbReference>
<evidence type="ECO:0000256" key="3">
    <source>
        <dbReference type="ARBA" id="ARBA00004762"/>
    </source>
</evidence>
<evidence type="ECO:0000256" key="14">
    <source>
        <dbReference type="ARBA" id="ARBA00023304"/>
    </source>
</evidence>
<dbReference type="Pfam" id="PF00180">
    <property type="entry name" value="Iso_dh"/>
    <property type="match status" value="1"/>
</dbReference>
<protein>
    <recommendedName>
        <fullName evidence="6 15">3-isopropylmalate dehydrogenase</fullName>
        <ecNumber evidence="6 15">1.1.1.85</ecNumber>
    </recommendedName>
</protein>
<evidence type="ECO:0000256" key="5">
    <source>
        <dbReference type="ARBA" id="ARBA00011738"/>
    </source>
</evidence>
<evidence type="ECO:0000256" key="1">
    <source>
        <dbReference type="ARBA" id="ARBA00000624"/>
    </source>
</evidence>
<comment type="pathway">
    <text evidence="3 15">Amino-acid biosynthesis; L-leucine biosynthesis; L-leucine from 3-methyl-2-oxobutanoate: step 3/4.</text>
</comment>
<keyword evidence="14 15" id="KW-0100">Branched-chain amino acid biosynthesis</keyword>
<dbReference type="InterPro" id="IPR004429">
    <property type="entry name" value="Isopropylmalate_DH"/>
</dbReference>
<dbReference type="GO" id="GO:0003862">
    <property type="term" value="F:3-isopropylmalate dehydrogenase activity"/>
    <property type="evidence" value="ECO:0007669"/>
    <property type="project" value="UniProtKB-EC"/>
</dbReference>
<dbReference type="SMART" id="SM01329">
    <property type="entry name" value="Iso_dh"/>
    <property type="match status" value="1"/>
</dbReference>
<evidence type="ECO:0000313" key="17">
    <source>
        <dbReference type="EnsemblPlants" id="Kaladp0042s0391.1.v1.1"/>
    </source>
</evidence>
<proteinExistence type="inferred from homology"/>
<dbReference type="GO" id="GO:0000287">
    <property type="term" value="F:magnesium ion binding"/>
    <property type="evidence" value="ECO:0007669"/>
    <property type="project" value="InterPro"/>
</dbReference>
<keyword evidence="11" id="KW-0560">Oxidoreductase</keyword>
<dbReference type="HAMAP" id="MF_01033">
    <property type="entry name" value="LeuB_type1"/>
    <property type="match status" value="1"/>
</dbReference>
<evidence type="ECO:0000256" key="4">
    <source>
        <dbReference type="ARBA" id="ARBA00007769"/>
    </source>
</evidence>
<dbReference type="EC" id="1.1.1.85" evidence="6 15"/>
<keyword evidence="18" id="KW-1185">Reference proteome</keyword>
<dbReference type="Gramene" id="Kaladp0042s0391.1.v1.1">
    <property type="protein sequence ID" value="Kaladp0042s0391.1.v1.1"/>
    <property type="gene ID" value="Kaladp0042s0391.v1.1"/>
</dbReference>
<dbReference type="FunFam" id="3.40.718.10:FF:000004">
    <property type="entry name" value="3-isopropylmalate dehydrogenase"/>
    <property type="match status" value="1"/>
</dbReference>
<evidence type="ECO:0000256" key="2">
    <source>
        <dbReference type="ARBA" id="ARBA00001936"/>
    </source>
</evidence>
<dbReference type="EnsemblPlants" id="Kaladp0042s0391.1.v1.1">
    <property type="protein sequence ID" value="Kaladp0042s0391.1.v1.1"/>
    <property type="gene ID" value="Kaladp0042s0391.v1.1"/>
</dbReference>
<dbReference type="InterPro" id="IPR019818">
    <property type="entry name" value="IsoCit/isopropylmalate_DH_CS"/>
</dbReference>
<dbReference type="NCBIfam" id="TIGR00169">
    <property type="entry name" value="leuB"/>
    <property type="match status" value="1"/>
</dbReference>
<evidence type="ECO:0000256" key="10">
    <source>
        <dbReference type="ARBA" id="ARBA00022842"/>
    </source>
</evidence>
<dbReference type="Gene3D" id="3.40.718.10">
    <property type="entry name" value="Isopropylmalate Dehydrogenase"/>
    <property type="match status" value="1"/>
</dbReference>
<evidence type="ECO:0000256" key="7">
    <source>
        <dbReference type="ARBA" id="ARBA00022430"/>
    </source>
</evidence>
<evidence type="ECO:0000256" key="9">
    <source>
        <dbReference type="ARBA" id="ARBA00022723"/>
    </source>
</evidence>
<feature type="domain" description="Isopropylmalate dehydrogenase-like" evidence="16">
    <location>
        <begin position="44"/>
        <end position="393"/>
    </location>
</feature>
<dbReference type="UniPathway" id="UPA00048">
    <property type="reaction ID" value="UER00072"/>
</dbReference>
<evidence type="ECO:0000256" key="13">
    <source>
        <dbReference type="ARBA" id="ARBA00023211"/>
    </source>
</evidence>
<keyword evidence="13" id="KW-0464">Manganese</keyword>
<evidence type="ECO:0000256" key="6">
    <source>
        <dbReference type="ARBA" id="ARBA00013101"/>
    </source>
</evidence>
<dbReference type="PROSITE" id="PS00470">
    <property type="entry name" value="IDH_IMDH"/>
    <property type="match status" value="1"/>
</dbReference>
<keyword evidence="9 15" id="KW-0479">Metal-binding</keyword>
<evidence type="ECO:0000259" key="16">
    <source>
        <dbReference type="SMART" id="SM01329"/>
    </source>
</evidence>
<evidence type="ECO:0000256" key="12">
    <source>
        <dbReference type="ARBA" id="ARBA00023027"/>
    </source>
</evidence>
<name>A0A7N0TR32_KALFE</name>
<dbReference type="Proteomes" id="UP000594263">
    <property type="component" value="Unplaced"/>
</dbReference>
<keyword evidence="8" id="KW-0028">Amino-acid biosynthesis</keyword>
<keyword evidence="10" id="KW-0460">Magnesium</keyword>
<comment type="similarity">
    <text evidence="4">Belongs to the isocitrate and isopropylmalate dehydrogenases family.</text>
</comment>
<dbReference type="PANTHER" id="PTHR42979">
    <property type="entry name" value="3-ISOPROPYLMALATE DEHYDROGENASE"/>
    <property type="match status" value="1"/>
</dbReference>
<evidence type="ECO:0000256" key="15">
    <source>
        <dbReference type="RuleBase" id="RU004445"/>
    </source>
</evidence>
<dbReference type="GO" id="GO:0051287">
    <property type="term" value="F:NAD binding"/>
    <property type="evidence" value="ECO:0007669"/>
    <property type="project" value="InterPro"/>
</dbReference>
<organism evidence="17 18">
    <name type="scientific">Kalanchoe fedtschenkoi</name>
    <name type="common">Lavender scallops</name>
    <name type="synonym">South American air plant</name>
    <dbReference type="NCBI Taxonomy" id="63787"/>
    <lineage>
        <taxon>Eukaryota</taxon>
        <taxon>Viridiplantae</taxon>
        <taxon>Streptophyta</taxon>
        <taxon>Embryophyta</taxon>
        <taxon>Tracheophyta</taxon>
        <taxon>Spermatophyta</taxon>
        <taxon>Magnoliopsida</taxon>
        <taxon>eudicotyledons</taxon>
        <taxon>Gunneridae</taxon>
        <taxon>Pentapetalae</taxon>
        <taxon>Saxifragales</taxon>
        <taxon>Crassulaceae</taxon>
        <taxon>Kalanchoe</taxon>
    </lineage>
</organism>
<accession>A0A7N0TR32</accession>
<dbReference type="PANTHER" id="PTHR42979:SF1">
    <property type="entry name" value="3-ISOPROPYLMALATE DEHYDROGENASE"/>
    <property type="match status" value="1"/>
</dbReference>
<comment type="cofactor">
    <cofactor evidence="2">
        <name>Mn(2+)</name>
        <dbReference type="ChEBI" id="CHEBI:29035"/>
    </cofactor>
</comment>
<keyword evidence="7 15" id="KW-0432">Leucine biosynthesis</keyword>
<comment type="cofactor">
    <cofactor evidence="15">
        <name>Mg(2+)</name>
        <dbReference type="ChEBI" id="CHEBI:18420"/>
    </cofactor>
    <cofactor evidence="15">
        <name>Mn(2+)</name>
        <dbReference type="ChEBI" id="CHEBI:29035"/>
    </cofactor>
    <text evidence="15">Binds 1 Mg(2+) or Mn(2+) ion per subunit.</text>
</comment>
<dbReference type="AlphaFoldDB" id="A0A7N0TR32"/>
<evidence type="ECO:0000313" key="18">
    <source>
        <dbReference type="Proteomes" id="UP000594263"/>
    </source>
</evidence>
<sequence length="405" mass="43338">MSASLQINIPPLRSLSLQRKLSHVSRRGTSVKCAAVASGKKKHNVTLLPGDGIGPEVISVAKNVLNLVASHEGIEFHFQEMPVGGSALDLTGVPLPEETLTAAKNSDAVLLGAIGGYKWDNNEKHLKPETGLLQLRAGLKVFANLRPASVLPQLVDASTLKKEVAEGVDLMVVRELTGGIYFGKPRGFGTNENGDEIGFNTEVYAAYEIDRIARIAFETARKRRGKLCSVDKANVLEASMLWRKRVIEISKEYPDVELSHMYVDNAAMQLVRYPKQFDTIVTNNIFGDILSDQASMITGSIGMLPSASLGGSGPGLFEPIHGSAPDIAGQDKANPLATVLSAAMLLKYGLGEVHAAEVIEAAVLDTLNRGFRTGDIFAPGNKLVGCKAMGEEVLKSIDTRAPSLV</sequence>
<evidence type="ECO:0000256" key="11">
    <source>
        <dbReference type="ARBA" id="ARBA00023002"/>
    </source>
</evidence>
<dbReference type="InterPro" id="IPR024084">
    <property type="entry name" value="IsoPropMal-DH-like_dom"/>
</dbReference>
<keyword evidence="12 15" id="KW-0520">NAD</keyword>
<dbReference type="OMA" id="EYDLGAR"/>
<comment type="subunit">
    <text evidence="5 15">Homodimer.</text>
</comment>
<reference evidence="17" key="1">
    <citation type="submission" date="2021-01" db="UniProtKB">
        <authorList>
            <consortium name="EnsemblPlants"/>
        </authorList>
    </citation>
    <scope>IDENTIFICATION</scope>
</reference>
<comment type="function">
    <text evidence="15">Catalyzes the oxidation of 3-carboxy-2-hydroxy-4-methylpentanoate (3-isopropylmalate) to 3-carboxy-4-methyl-2-oxopentanoate. The product decarboxylates to 4-methyl-2 oxopentanoate.</text>
</comment>
<comment type="catalytic activity">
    <reaction evidence="1 15">
        <text>(2R,3S)-3-isopropylmalate + NAD(+) = 4-methyl-2-oxopentanoate + CO2 + NADH</text>
        <dbReference type="Rhea" id="RHEA:32271"/>
        <dbReference type="ChEBI" id="CHEBI:16526"/>
        <dbReference type="ChEBI" id="CHEBI:17865"/>
        <dbReference type="ChEBI" id="CHEBI:35121"/>
        <dbReference type="ChEBI" id="CHEBI:57540"/>
        <dbReference type="ChEBI" id="CHEBI:57945"/>
        <dbReference type="EC" id="1.1.1.85"/>
    </reaction>
</comment>